<sequence>MTTPLIAWIGLGKMGAPMCDHLLSAGYSLRVFDVNKDVTESFVDKGAEASDSIESLVKGADIVVSMVPDDPVLLKVGEEVLEHLSPGKIFVDMSTVSPAASATVADLAKARGVDYVCAPVSGSTELARKGLLTVFSSGAAEACALLDPVFATFAPTRYHVGAAQQARYMKLAINHMVGATAALMAEALVLGRKGNIEWDVMLEVMGASVIASPLVKYKLEALKTRDFTPAFTAAQMRKDSGLVHSVGKATGAHMPIADLVFEYFQNYAKYSPDNDFFGVVEEVESKSGITV</sequence>
<dbReference type="EMBL" id="JADLJS010000001">
    <property type="protein sequence ID" value="MBF8644022.1"/>
    <property type="molecule type" value="Genomic_DNA"/>
</dbReference>
<evidence type="ECO:0000259" key="4">
    <source>
        <dbReference type="Pfam" id="PF14833"/>
    </source>
</evidence>
<feature type="domain" description="3-hydroxyisobutyrate dehydrogenase-like NAD-binding" evidence="4">
    <location>
        <begin position="166"/>
        <end position="280"/>
    </location>
</feature>
<protein>
    <submittedName>
        <fullName evidence="5">NAD(P)-dependent oxidoreductase</fullName>
    </submittedName>
</protein>
<evidence type="ECO:0000313" key="6">
    <source>
        <dbReference type="Proteomes" id="UP000639294"/>
    </source>
</evidence>
<keyword evidence="6" id="KW-1185">Reference proteome</keyword>
<keyword evidence="2" id="KW-0520">NAD</keyword>
<dbReference type="PANTHER" id="PTHR43580">
    <property type="entry name" value="OXIDOREDUCTASE GLYR1-RELATED"/>
    <property type="match status" value="1"/>
</dbReference>
<dbReference type="Pfam" id="PF03446">
    <property type="entry name" value="NAD_binding_2"/>
    <property type="match status" value="1"/>
</dbReference>
<evidence type="ECO:0000256" key="1">
    <source>
        <dbReference type="ARBA" id="ARBA00023002"/>
    </source>
</evidence>
<dbReference type="InterPro" id="IPR008927">
    <property type="entry name" value="6-PGluconate_DH-like_C_sf"/>
</dbReference>
<dbReference type="RefSeq" id="WP_196172568.1">
    <property type="nucleotide sequence ID" value="NZ_JADLJR010000001.1"/>
</dbReference>
<dbReference type="InterPro" id="IPR029154">
    <property type="entry name" value="HIBADH-like_NADP-bd"/>
</dbReference>
<dbReference type="InterPro" id="IPR015815">
    <property type="entry name" value="HIBADH-related"/>
</dbReference>
<gene>
    <name evidence="5" type="ORF">IRZ77_00410</name>
</gene>
<dbReference type="Gene3D" id="1.10.1040.10">
    <property type="entry name" value="N-(1-d-carboxylethyl)-l-norvaline Dehydrogenase, domain 2"/>
    <property type="match status" value="1"/>
</dbReference>
<dbReference type="InterPro" id="IPR036291">
    <property type="entry name" value="NAD(P)-bd_dom_sf"/>
</dbReference>
<feature type="domain" description="6-phosphogluconate dehydrogenase NADP-binding" evidence="3">
    <location>
        <begin position="6"/>
        <end position="161"/>
    </location>
</feature>
<dbReference type="PIRSF" id="PIRSF000103">
    <property type="entry name" value="HIBADH"/>
    <property type="match status" value="1"/>
</dbReference>
<evidence type="ECO:0000259" key="3">
    <source>
        <dbReference type="Pfam" id="PF03446"/>
    </source>
</evidence>
<dbReference type="Proteomes" id="UP000639294">
    <property type="component" value="Unassembled WGS sequence"/>
</dbReference>
<dbReference type="SUPFAM" id="SSF48179">
    <property type="entry name" value="6-phosphogluconate dehydrogenase C-terminal domain-like"/>
    <property type="match status" value="1"/>
</dbReference>
<evidence type="ECO:0000313" key="5">
    <source>
        <dbReference type="EMBL" id="MBF8644022.1"/>
    </source>
</evidence>
<dbReference type="InterPro" id="IPR013328">
    <property type="entry name" value="6PGD_dom2"/>
</dbReference>
<dbReference type="Pfam" id="PF14833">
    <property type="entry name" value="NAD_binding_11"/>
    <property type="match status" value="1"/>
</dbReference>
<reference evidence="5 6" key="1">
    <citation type="submission" date="2020-10" db="EMBL/GenBank/DDBJ databases">
        <title>Genome sequences of Pseudomonas isolates.</title>
        <authorList>
            <person name="Wessels L."/>
            <person name="Reich F."/>
            <person name="Hammerl J."/>
        </authorList>
    </citation>
    <scope>NUCLEOTIDE SEQUENCE [LARGE SCALE GENOMIC DNA]</scope>
    <source>
        <strain evidence="5 6">20-MO00628-0</strain>
    </source>
</reference>
<organism evidence="5 6">
    <name type="scientific">Pseudomonas pudica</name>
    <dbReference type="NCBI Taxonomy" id="272772"/>
    <lineage>
        <taxon>Bacteria</taxon>
        <taxon>Pseudomonadati</taxon>
        <taxon>Pseudomonadota</taxon>
        <taxon>Gammaproteobacteria</taxon>
        <taxon>Pseudomonadales</taxon>
        <taxon>Pseudomonadaceae</taxon>
        <taxon>Pseudomonas</taxon>
    </lineage>
</organism>
<accession>A0ABS0FUI0</accession>
<keyword evidence="1" id="KW-0560">Oxidoreductase</keyword>
<dbReference type="InterPro" id="IPR051265">
    <property type="entry name" value="HIBADH-related_NP60_sf"/>
</dbReference>
<dbReference type="InterPro" id="IPR006115">
    <property type="entry name" value="6PGDH_NADP-bd"/>
</dbReference>
<comment type="caution">
    <text evidence="5">The sequence shown here is derived from an EMBL/GenBank/DDBJ whole genome shotgun (WGS) entry which is preliminary data.</text>
</comment>
<dbReference type="Gene3D" id="3.40.50.720">
    <property type="entry name" value="NAD(P)-binding Rossmann-like Domain"/>
    <property type="match status" value="1"/>
</dbReference>
<proteinExistence type="predicted"/>
<dbReference type="PANTHER" id="PTHR43580:SF2">
    <property type="entry name" value="CYTOKINE-LIKE NUCLEAR FACTOR N-PAC"/>
    <property type="match status" value="1"/>
</dbReference>
<evidence type="ECO:0000256" key="2">
    <source>
        <dbReference type="ARBA" id="ARBA00023027"/>
    </source>
</evidence>
<name>A0ABS0FUI0_9PSED</name>
<dbReference type="SUPFAM" id="SSF51735">
    <property type="entry name" value="NAD(P)-binding Rossmann-fold domains"/>
    <property type="match status" value="1"/>
</dbReference>